<evidence type="ECO:0000313" key="4">
    <source>
        <dbReference type="EMBL" id="OAH26698.1"/>
    </source>
</evidence>
<evidence type="ECO:0000256" key="1">
    <source>
        <dbReference type="ARBA" id="ARBA00009129"/>
    </source>
</evidence>
<dbReference type="InterPro" id="IPR008462">
    <property type="entry name" value="CsbD"/>
</dbReference>
<evidence type="ECO:0000256" key="2">
    <source>
        <dbReference type="SAM" id="MobiDB-lite"/>
    </source>
</evidence>
<proteinExistence type="inferred from homology"/>
<accession>A0A177ICZ6</accession>
<dbReference type="STRING" id="1705.CA21670_00500"/>
<dbReference type="SUPFAM" id="SSF69047">
    <property type="entry name" value="Hypothetical protein YjbJ"/>
    <property type="match status" value="1"/>
</dbReference>
<dbReference type="OrthoDB" id="4419830at2"/>
<evidence type="ECO:0000259" key="3">
    <source>
        <dbReference type="Pfam" id="PF05532"/>
    </source>
</evidence>
<organism evidence="4 5">
    <name type="scientific">Corynebacterium stationis</name>
    <dbReference type="NCBI Taxonomy" id="1705"/>
    <lineage>
        <taxon>Bacteria</taxon>
        <taxon>Bacillati</taxon>
        <taxon>Actinomycetota</taxon>
        <taxon>Actinomycetes</taxon>
        <taxon>Mycobacteriales</taxon>
        <taxon>Corynebacteriaceae</taxon>
        <taxon>Corynebacterium</taxon>
    </lineage>
</organism>
<dbReference type="InterPro" id="IPR036629">
    <property type="entry name" value="YjbJ_sf"/>
</dbReference>
<dbReference type="Gene3D" id="1.10.1470.10">
    <property type="entry name" value="YjbJ"/>
    <property type="match status" value="1"/>
</dbReference>
<comment type="caution">
    <text evidence="4">The sequence shown here is derived from an EMBL/GenBank/DDBJ whole genome shotgun (WGS) entry which is preliminary data.</text>
</comment>
<feature type="region of interest" description="Disordered" evidence="2">
    <location>
        <begin position="1"/>
        <end position="33"/>
    </location>
</feature>
<reference evidence="5" key="1">
    <citation type="submission" date="2016-02" db="EMBL/GenBank/DDBJ databases">
        <authorList>
            <person name="Kaur G."/>
            <person name="Nair G.R."/>
            <person name="Mayilraj S."/>
        </authorList>
    </citation>
    <scope>NUCLEOTIDE SEQUENCE [LARGE SCALE GENOMIC DNA]</scope>
    <source>
        <strain evidence="5">GA-15</strain>
    </source>
</reference>
<comment type="similarity">
    <text evidence="1">Belongs to the UPF0337 (CsbD) family.</text>
</comment>
<dbReference type="RefSeq" id="WP_066840161.1">
    <property type="nucleotide sequence ID" value="NZ_LSTQ01000023.1"/>
</dbReference>
<dbReference type="EMBL" id="LSTQ01000023">
    <property type="protein sequence ID" value="OAH26698.1"/>
    <property type="molecule type" value="Genomic_DNA"/>
</dbReference>
<dbReference type="AlphaFoldDB" id="A0A177ICZ6"/>
<name>A0A177ICZ6_9CORY</name>
<protein>
    <submittedName>
        <fullName evidence="4">General stress protein CsbD</fullName>
    </submittedName>
</protein>
<feature type="domain" description="CsbD-like" evidence="3">
    <location>
        <begin position="4"/>
        <end position="54"/>
    </location>
</feature>
<dbReference type="Proteomes" id="UP000076947">
    <property type="component" value="Unassembled WGS sequence"/>
</dbReference>
<gene>
    <name evidence="4" type="ORF">AYJ05_04525</name>
</gene>
<evidence type="ECO:0000313" key="5">
    <source>
        <dbReference type="Proteomes" id="UP000076947"/>
    </source>
</evidence>
<dbReference type="Pfam" id="PF05532">
    <property type="entry name" value="CsbD"/>
    <property type="match status" value="1"/>
</dbReference>
<sequence length="70" mass="7449">MGDFDNKKDDLVGKAKEAYGEVSGDEKTANEGKAEQVIADAKEKASDAADAIKDKANEVLGSFKKDEGEK</sequence>
<keyword evidence="5" id="KW-1185">Reference proteome</keyword>